<evidence type="ECO:0000256" key="1">
    <source>
        <dbReference type="SAM" id="MobiDB-lite"/>
    </source>
</evidence>
<proteinExistence type="predicted"/>
<accession>A0A2P5XWQ6</accession>
<dbReference type="GO" id="GO:0003824">
    <property type="term" value="F:catalytic activity"/>
    <property type="evidence" value="ECO:0007669"/>
    <property type="project" value="InterPro"/>
</dbReference>
<dbReference type="PANTHER" id="PTHR33710:SF64">
    <property type="entry name" value="ENDONUCLEASE_EXONUCLEASE_PHOSPHATASE DOMAIN-CONTAINING PROTEIN"/>
    <property type="match status" value="1"/>
</dbReference>
<dbReference type="EMBL" id="KZ664099">
    <property type="protein sequence ID" value="PPS07795.1"/>
    <property type="molecule type" value="Genomic_DNA"/>
</dbReference>
<gene>
    <name evidence="3" type="ORF">GOBAR_AA12843</name>
</gene>
<feature type="domain" description="Endonuclease/exonuclease/phosphatase" evidence="2">
    <location>
        <begin position="117"/>
        <end position="239"/>
    </location>
</feature>
<dbReference type="OrthoDB" id="999675at2759"/>
<feature type="compositionally biased region" description="Basic and acidic residues" evidence="1">
    <location>
        <begin position="65"/>
        <end position="74"/>
    </location>
</feature>
<dbReference type="InterPro" id="IPR036691">
    <property type="entry name" value="Endo/exonu/phosph_ase_sf"/>
</dbReference>
<dbReference type="SUPFAM" id="SSF56219">
    <property type="entry name" value="DNase I-like"/>
    <property type="match status" value="1"/>
</dbReference>
<dbReference type="Pfam" id="PF03372">
    <property type="entry name" value="Exo_endo_phos"/>
    <property type="match status" value="1"/>
</dbReference>
<dbReference type="Proteomes" id="UP000239757">
    <property type="component" value="Unassembled WGS sequence"/>
</dbReference>
<reference evidence="3 4" key="1">
    <citation type="submission" date="2015-01" db="EMBL/GenBank/DDBJ databases">
        <title>Genome of allotetraploid Gossypium barbadense reveals genomic plasticity and fiber elongation in cotton evolution.</title>
        <authorList>
            <person name="Chen X."/>
            <person name="Liu X."/>
            <person name="Zhao B."/>
            <person name="Zheng H."/>
            <person name="Hu Y."/>
            <person name="Lu G."/>
            <person name="Yang C."/>
            <person name="Chen J."/>
            <person name="Shan C."/>
            <person name="Zhang L."/>
            <person name="Zhou Y."/>
            <person name="Wang L."/>
            <person name="Guo W."/>
            <person name="Bai Y."/>
            <person name="Ruan J."/>
            <person name="Shangguan X."/>
            <person name="Mao Y."/>
            <person name="Jiang J."/>
            <person name="Zhu Y."/>
            <person name="Lei J."/>
            <person name="Kang H."/>
            <person name="Chen S."/>
            <person name="He X."/>
            <person name="Wang R."/>
            <person name="Wang Y."/>
            <person name="Chen J."/>
            <person name="Wang L."/>
            <person name="Yu S."/>
            <person name="Wang B."/>
            <person name="Wei J."/>
            <person name="Song S."/>
            <person name="Lu X."/>
            <person name="Gao Z."/>
            <person name="Gu W."/>
            <person name="Deng X."/>
            <person name="Ma D."/>
            <person name="Wang S."/>
            <person name="Liang W."/>
            <person name="Fang L."/>
            <person name="Cai C."/>
            <person name="Zhu X."/>
            <person name="Zhou B."/>
            <person name="Zhang Y."/>
            <person name="Chen Z."/>
            <person name="Xu S."/>
            <person name="Zhu R."/>
            <person name="Wang S."/>
            <person name="Zhang T."/>
            <person name="Zhao G."/>
        </authorList>
    </citation>
    <scope>NUCLEOTIDE SEQUENCE [LARGE SCALE GENOMIC DNA]</scope>
    <source>
        <strain evidence="4">cv. Xinhai21</strain>
        <tissue evidence="3">Leaf</tissue>
    </source>
</reference>
<organism evidence="3 4">
    <name type="scientific">Gossypium barbadense</name>
    <name type="common">Sea Island cotton</name>
    <name type="synonym">Hibiscus barbadensis</name>
    <dbReference type="NCBI Taxonomy" id="3634"/>
    <lineage>
        <taxon>Eukaryota</taxon>
        <taxon>Viridiplantae</taxon>
        <taxon>Streptophyta</taxon>
        <taxon>Embryophyta</taxon>
        <taxon>Tracheophyta</taxon>
        <taxon>Spermatophyta</taxon>
        <taxon>Magnoliopsida</taxon>
        <taxon>eudicotyledons</taxon>
        <taxon>Gunneridae</taxon>
        <taxon>Pentapetalae</taxon>
        <taxon>rosids</taxon>
        <taxon>malvids</taxon>
        <taxon>Malvales</taxon>
        <taxon>Malvaceae</taxon>
        <taxon>Malvoideae</taxon>
        <taxon>Gossypium</taxon>
    </lineage>
</organism>
<protein>
    <recommendedName>
        <fullName evidence="2">Endonuclease/exonuclease/phosphatase domain-containing protein</fullName>
    </recommendedName>
</protein>
<evidence type="ECO:0000259" key="2">
    <source>
        <dbReference type="Pfam" id="PF03372"/>
    </source>
</evidence>
<dbReference type="InterPro" id="IPR005135">
    <property type="entry name" value="Endo/exonuclease/phosphatase"/>
</dbReference>
<evidence type="ECO:0000313" key="4">
    <source>
        <dbReference type="Proteomes" id="UP000239757"/>
    </source>
</evidence>
<evidence type="ECO:0000313" key="3">
    <source>
        <dbReference type="EMBL" id="PPS07795.1"/>
    </source>
</evidence>
<dbReference type="Gene3D" id="3.60.10.10">
    <property type="entry name" value="Endonuclease/exonuclease/phosphatase"/>
    <property type="match status" value="1"/>
</dbReference>
<sequence length="379" mass="44760">MIENNSQNNVFQYGNWLRVPIEATNQNNGLWWNGIEMFKEDEEGTRKQYRNTSVVLGSKGLKDQEETRLVKDRDDESETSGGWRTAPPGSMKYLCWNCRGLVLPTTTRELKVQNRYRMQNGLVVNSKGRNGGFALMWKDEMDVTIQSYSKRHIFSIVKIRRNNNIRLTSYYGHANSNERRSSWDMLQSVGVDVNEEWVVGGDFNAMLNDVEKKGGVGLWVNNRERNRLIKERLDRFLTTVSMTEKYPFIASSIIRQSQSNHDVILLDLYDRKPNGHPHDSRIHFRYEKCWAVEKEVKKVINKAWEKDGNNFGNKLEKMHDLLGNWIRNKYWKMKKYMCKLENDINSIIESPNVSDNVKRLRESWCKLDYLHVREERYWA</sequence>
<name>A0A2P5XWQ6_GOSBA</name>
<feature type="region of interest" description="Disordered" evidence="1">
    <location>
        <begin position="65"/>
        <end position="85"/>
    </location>
</feature>
<dbReference type="PANTHER" id="PTHR33710">
    <property type="entry name" value="BNAC02G09200D PROTEIN"/>
    <property type="match status" value="1"/>
</dbReference>
<dbReference type="AlphaFoldDB" id="A0A2P5XWQ6"/>